<dbReference type="Proteomes" id="UP000004994">
    <property type="component" value="Chromosome 10"/>
</dbReference>
<protein>
    <submittedName>
        <fullName evidence="1">Uncharacterized protein</fullName>
    </submittedName>
</protein>
<dbReference type="InParanoid" id="A0A3Q7III1"/>
<reference evidence="1" key="1">
    <citation type="journal article" date="2012" name="Nature">
        <title>The tomato genome sequence provides insights into fleshy fruit evolution.</title>
        <authorList>
            <consortium name="Tomato Genome Consortium"/>
        </authorList>
    </citation>
    <scope>NUCLEOTIDE SEQUENCE [LARGE SCALE GENOMIC DNA]</scope>
    <source>
        <strain evidence="1">cv. Heinz 1706</strain>
    </source>
</reference>
<evidence type="ECO:0000313" key="1">
    <source>
        <dbReference type="EnsemblPlants" id="Solyc10g055460.2.1"/>
    </source>
</evidence>
<keyword evidence="2" id="KW-1185">Reference proteome</keyword>
<dbReference type="EnsemblPlants" id="Solyc10g055460.2.1">
    <property type="protein sequence ID" value="Solyc10g055460.2.1"/>
    <property type="gene ID" value="Solyc10g055460.2"/>
</dbReference>
<dbReference type="Gramene" id="Solyc10g055460.2.1">
    <property type="protein sequence ID" value="Solyc10g055460.2.1"/>
    <property type="gene ID" value="Solyc10g055460.2"/>
</dbReference>
<proteinExistence type="predicted"/>
<name>A0A3Q7III1_SOLLC</name>
<evidence type="ECO:0000313" key="2">
    <source>
        <dbReference type="Proteomes" id="UP000004994"/>
    </source>
</evidence>
<organism evidence="1">
    <name type="scientific">Solanum lycopersicum</name>
    <name type="common">Tomato</name>
    <name type="synonym">Lycopersicon esculentum</name>
    <dbReference type="NCBI Taxonomy" id="4081"/>
    <lineage>
        <taxon>Eukaryota</taxon>
        <taxon>Viridiplantae</taxon>
        <taxon>Streptophyta</taxon>
        <taxon>Embryophyta</taxon>
        <taxon>Tracheophyta</taxon>
        <taxon>Spermatophyta</taxon>
        <taxon>Magnoliopsida</taxon>
        <taxon>eudicotyledons</taxon>
        <taxon>Gunneridae</taxon>
        <taxon>Pentapetalae</taxon>
        <taxon>asterids</taxon>
        <taxon>lamiids</taxon>
        <taxon>Solanales</taxon>
        <taxon>Solanaceae</taxon>
        <taxon>Solanoideae</taxon>
        <taxon>Solaneae</taxon>
        <taxon>Solanum</taxon>
        <taxon>Solanum subgen. Lycopersicon</taxon>
    </lineage>
</organism>
<sequence length="49" mass="5581">MSTTKLFKILNFSGTSFNNTPHHCLPISNLAEKYQGQLMIVPESEVNYH</sequence>
<reference evidence="1" key="2">
    <citation type="submission" date="2019-01" db="UniProtKB">
        <authorList>
            <consortium name="EnsemblPlants"/>
        </authorList>
    </citation>
    <scope>IDENTIFICATION</scope>
    <source>
        <strain evidence="1">cv. Heinz 1706</strain>
    </source>
</reference>
<dbReference type="AlphaFoldDB" id="A0A3Q7III1"/>
<dbReference type="PaxDb" id="4081-Solyc10g055460.1.1"/>
<accession>A0A3Q7III1</accession>